<dbReference type="EMBL" id="GGEC01044636">
    <property type="protein sequence ID" value="MBX25120.1"/>
    <property type="molecule type" value="Transcribed_RNA"/>
</dbReference>
<evidence type="ECO:0000313" key="2">
    <source>
        <dbReference type="EMBL" id="MBX25120.1"/>
    </source>
</evidence>
<evidence type="ECO:0000256" key="1">
    <source>
        <dbReference type="SAM" id="MobiDB-lite"/>
    </source>
</evidence>
<feature type="region of interest" description="Disordered" evidence="1">
    <location>
        <begin position="1"/>
        <end position="20"/>
    </location>
</feature>
<sequence>MAATEETAQDYVPQKKKKEPTEIEKRSYCLSLTLFVCLI</sequence>
<accession>A0A2P2M4E9</accession>
<name>A0A2P2M4E9_RHIMU</name>
<proteinExistence type="predicted"/>
<dbReference type="AlphaFoldDB" id="A0A2P2M4E9"/>
<protein>
    <submittedName>
        <fullName evidence="2">Uncharacterized protein</fullName>
    </submittedName>
</protein>
<reference evidence="2" key="1">
    <citation type="submission" date="2018-02" db="EMBL/GenBank/DDBJ databases">
        <title>Rhizophora mucronata_Transcriptome.</title>
        <authorList>
            <person name="Meera S.P."/>
            <person name="Sreeshan A."/>
            <person name="Augustine A."/>
        </authorList>
    </citation>
    <scope>NUCLEOTIDE SEQUENCE</scope>
    <source>
        <tissue evidence="2">Leaf</tissue>
    </source>
</reference>
<organism evidence="2">
    <name type="scientific">Rhizophora mucronata</name>
    <name type="common">Asiatic mangrove</name>
    <dbReference type="NCBI Taxonomy" id="61149"/>
    <lineage>
        <taxon>Eukaryota</taxon>
        <taxon>Viridiplantae</taxon>
        <taxon>Streptophyta</taxon>
        <taxon>Embryophyta</taxon>
        <taxon>Tracheophyta</taxon>
        <taxon>Spermatophyta</taxon>
        <taxon>Magnoliopsida</taxon>
        <taxon>eudicotyledons</taxon>
        <taxon>Gunneridae</taxon>
        <taxon>Pentapetalae</taxon>
        <taxon>rosids</taxon>
        <taxon>fabids</taxon>
        <taxon>Malpighiales</taxon>
        <taxon>Rhizophoraceae</taxon>
        <taxon>Rhizophora</taxon>
    </lineage>
</organism>